<evidence type="ECO:0000256" key="1">
    <source>
        <dbReference type="ARBA" id="ARBA00001698"/>
    </source>
</evidence>
<dbReference type="PANTHER" id="PTHR46382">
    <property type="entry name" value="PHOSPHATIDATE CYTIDYLYLTRANSFERASE"/>
    <property type="match status" value="1"/>
</dbReference>
<sequence>MTGPARWADLGPRLGSAIGMVALGAAAIAAGGWWFAALAALAAGLMIWELAAMIRADGPAVGLGIVAGAAVLAAVAFPGLWDVALLALVAIVGAILLRREQPIFAIYGLAILLTAWGLVGFRAENGTVWLIWLVLVVVATDVAGYFAGRLIGGPKFWPRISPKKTWAGVLAGWVAAALIGLIFLRFTTAGPDLPWISAAISFASQLGDIVESAIKRRMGVKDSSHLIPGHGGLLDRFDGLLGAALLMLFVAQIVVVPEVRL</sequence>
<evidence type="ECO:0000256" key="17">
    <source>
        <dbReference type="ARBA" id="ARBA00023264"/>
    </source>
</evidence>
<evidence type="ECO:0000256" key="7">
    <source>
        <dbReference type="ARBA" id="ARBA00019373"/>
    </source>
</evidence>
<evidence type="ECO:0000256" key="6">
    <source>
        <dbReference type="ARBA" id="ARBA00012487"/>
    </source>
</evidence>
<keyword evidence="11 18" id="KW-0812">Transmembrane</keyword>
<dbReference type="Proteomes" id="UP000248975">
    <property type="component" value="Unassembled WGS sequence"/>
</dbReference>
<evidence type="ECO:0000256" key="11">
    <source>
        <dbReference type="ARBA" id="ARBA00022692"/>
    </source>
</evidence>
<keyword evidence="14" id="KW-0443">Lipid metabolism</keyword>
<evidence type="ECO:0000256" key="16">
    <source>
        <dbReference type="ARBA" id="ARBA00023209"/>
    </source>
</evidence>
<comment type="subcellular location">
    <subcellularLocation>
        <location evidence="2">Cell membrane</location>
        <topology evidence="2">Multi-pass membrane protein</topology>
    </subcellularLocation>
</comment>
<dbReference type="AlphaFoldDB" id="A0A2W5SCI1"/>
<dbReference type="InterPro" id="IPR000374">
    <property type="entry name" value="PC_trans"/>
</dbReference>
<dbReference type="GO" id="GO:0005886">
    <property type="term" value="C:plasma membrane"/>
    <property type="evidence" value="ECO:0007669"/>
    <property type="project" value="UniProtKB-SubCell"/>
</dbReference>
<keyword evidence="15 19" id="KW-0472">Membrane</keyword>
<evidence type="ECO:0000256" key="18">
    <source>
        <dbReference type="RuleBase" id="RU003938"/>
    </source>
</evidence>
<evidence type="ECO:0000256" key="10">
    <source>
        <dbReference type="ARBA" id="ARBA00022679"/>
    </source>
</evidence>
<keyword evidence="8" id="KW-1003">Cell membrane</keyword>
<evidence type="ECO:0000256" key="13">
    <source>
        <dbReference type="ARBA" id="ARBA00022989"/>
    </source>
</evidence>
<evidence type="ECO:0000256" key="4">
    <source>
        <dbReference type="ARBA" id="ARBA00005189"/>
    </source>
</evidence>
<feature type="transmembrane region" description="Helical" evidence="19">
    <location>
        <begin position="60"/>
        <end position="77"/>
    </location>
</feature>
<reference evidence="20 21" key="1">
    <citation type="submission" date="2017-08" db="EMBL/GenBank/DDBJ databases">
        <title>Infants hospitalized years apart are colonized by the same room-sourced microbial strains.</title>
        <authorList>
            <person name="Brooks B."/>
            <person name="Olm M.R."/>
            <person name="Firek B.A."/>
            <person name="Baker R."/>
            <person name="Thomas B.C."/>
            <person name="Morowitz M.J."/>
            <person name="Banfield J.F."/>
        </authorList>
    </citation>
    <scope>NUCLEOTIDE SEQUENCE [LARGE SCALE GENOMIC DNA]</scope>
    <source>
        <strain evidence="20">S2_003_000_R2_11</strain>
    </source>
</reference>
<dbReference type="GO" id="GO:0016024">
    <property type="term" value="P:CDP-diacylglycerol biosynthetic process"/>
    <property type="evidence" value="ECO:0007669"/>
    <property type="project" value="UniProtKB-UniPathway"/>
</dbReference>
<dbReference type="UniPathway" id="UPA00557">
    <property type="reaction ID" value="UER00614"/>
</dbReference>
<feature type="transmembrane region" description="Helical" evidence="19">
    <location>
        <begin position="83"/>
        <end position="98"/>
    </location>
</feature>
<dbReference type="EC" id="2.7.7.41" evidence="6 18"/>
<keyword evidence="12 18" id="KW-0548">Nucleotidyltransferase</keyword>
<evidence type="ECO:0000256" key="15">
    <source>
        <dbReference type="ARBA" id="ARBA00023136"/>
    </source>
</evidence>
<feature type="transmembrane region" description="Helical" evidence="19">
    <location>
        <begin position="105"/>
        <end position="123"/>
    </location>
</feature>
<name>A0A2W5SCI1_CERSP</name>
<evidence type="ECO:0000256" key="19">
    <source>
        <dbReference type="SAM" id="Phobius"/>
    </source>
</evidence>
<evidence type="ECO:0000256" key="9">
    <source>
        <dbReference type="ARBA" id="ARBA00022516"/>
    </source>
</evidence>
<dbReference type="Pfam" id="PF01148">
    <property type="entry name" value="CTP_transf_1"/>
    <property type="match status" value="1"/>
</dbReference>
<evidence type="ECO:0000256" key="2">
    <source>
        <dbReference type="ARBA" id="ARBA00004651"/>
    </source>
</evidence>
<organism evidence="20 21">
    <name type="scientific">Cereibacter sphaeroides</name>
    <name type="common">Rhodobacter sphaeroides</name>
    <dbReference type="NCBI Taxonomy" id="1063"/>
    <lineage>
        <taxon>Bacteria</taxon>
        <taxon>Pseudomonadati</taxon>
        <taxon>Pseudomonadota</taxon>
        <taxon>Alphaproteobacteria</taxon>
        <taxon>Rhodobacterales</taxon>
        <taxon>Paracoccaceae</taxon>
        <taxon>Cereibacter</taxon>
    </lineage>
</organism>
<comment type="pathway">
    <text evidence="4">Lipid metabolism.</text>
</comment>
<feature type="transmembrane region" description="Helical" evidence="19">
    <location>
        <begin position="129"/>
        <end position="147"/>
    </location>
</feature>
<evidence type="ECO:0000313" key="20">
    <source>
        <dbReference type="EMBL" id="PZQ99586.1"/>
    </source>
</evidence>
<protein>
    <recommendedName>
        <fullName evidence="7 18">Phosphatidate cytidylyltransferase</fullName>
        <ecNumber evidence="6 18">2.7.7.41</ecNumber>
    </recommendedName>
</protein>
<feature type="transmembrane region" description="Helical" evidence="19">
    <location>
        <begin position="167"/>
        <end position="186"/>
    </location>
</feature>
<dbReference type="GO" id="GO:0004605">
    <property type="term" value="F:phosphatidate cytidylyltransferase activity"/>
    <property type="evidence" value="ECO:0007669"/>
    <property type="project" value="UniProtKB-EC"/>
</dbReference>
<evidence type="ECO:0000256" key="14">
    <source>
        <dbReference type="ARBA" id="ARBA00023098"/>
    </source>
</evidence>
<comment type="pathway">
    <text evidence="3 18">Phospholipid metabolism; CDP-diacylglycerol biosynthesis; CDP-diacylglycerol from sn-glycerol 3-phosphate: step 3/3.</text>
</comment>
<dbReference type="EMBL" id="QFQS01000001">
    <property type="protein sequence ID" value="PZQ99586.1"/>
    <property type="molecule type" value="Genomic_DNA"/>
</dbReference>
<evidence type="ECO:0000256" key="8">
    <source>
        <dbReference type="ARBA" id="ARBA00022475"/>
    </source>
</evidence>
<keyword evidence="16" id="KW-0594">Phospholipid biosynthesis</keyword>
<keyword evidence="10 18" id="KW-0808">Transferase</keyword>
<evidence type="ECO:0000256" key="12">
    <source>
        <dbReference type="ARBA" id="ARBA00022695"/>
    </source>
</evidence>
<evidence type="ECO:0000313" key="21">
    <source>
        <dbReference type="Proteomes" id="UP000248975"/>
    </source>
</evidence>
<feature type="transmembrane region" description="Helical" evidence="19">
    <location>
        <begin position="20"/>
        <end position="48"/>
    </location>
</feature>
<accession>A0A2W5SCI1</accession>
<comment type="catalytic activity">
    <reaction evidence="1 18">
        <text>a 1,2-diacyl-sn-glycero-3-phosphate + CTP + H(+) = a CDP-1,2-diacyl-sn-glycerol + diphosphate</text>
        <dbReference type="Rhea" id="RHEA:16229"/>
        <dbReference type="ChEBI" id="CHEBI:15378"/>
        <dbReference type="ChEBI" id="CHEBI:33019"/>
        <dbReference type="ChEBI" id="CHEBI:37563"/>
        <dbReference type="ChEBI" id="CHEBI:58332"/>
        <dbReference type="ChEBI" id="CHEBI:58608"/>
        <dbReference type="EC" id="2.7.7.41"/>
    </reaction>
</comment>
<feature type="transmembrane region" description="Helical" evidence="19">
    <location>
        <begin position="240"/>
        <end position="259"/>
    </location>
</feature>
<gene>
    <name evidence="20" type="ORF">DI533_02650</name>
</gene>
<comment type="caution">
    <text evidence="20">The sequence shown here is derived from an EMBL/GenBank/DDBJ whole genome shotgun (WGS) entry which is preliminary data.</text>
</comment>
<dbReference type="PROSITE" id="PS01315">
    <property type="entry name" value="CDS"/>
    <property type="match status" value="1"/>
</dbReference>
<proteinExistence type="inferred from homology"/>
<keyword evidence="13 19" id="KW-1133">Transmembrane helix</keyword>
<evidence type="ECO:0000256" key="5">
    <source>
        <dbReference type="ARBA" id="ARBA00010185"/>
    </source>
</evidence>
<evidence type="ECO:0000256" key="3">
    <source>
        <dbReference type="ARBA" id="ARBA00005119"/>
    </source>
</evidence>
<comment type="similarity">
    <text evidence="5 18">Belongs to the CDS family.</text>
</comment>
<keyword evidence="17" id="KW-1208">Phospholipid metabolism</keyword>
<keyword evidence="9" id="KW-0444">Lipid biosynthesis</keyword>
<dbReference type="PANTHER" id="PTHR46382:SF1">
    <property type="entry name" value="PHOSPHATIDATE CYTIDYLYLTRANSFERASE"/>
    <property type="match status" value="1"/>
</dbReference>